<feature type="transmembrane region" description="Helical" evidence="2">
    <location>
        <begin position="32"/>
        <end position="53"/>
    </location>
</feature>
<comment type="caution">
    <text evidence="3">The sequence shown here is derived from an EMBL/GenBank/DDBJ whole genome shotgun (WGS) entry which is preliminary data.</text>
</comment>
<keyword evidence="4" id="KW-1185">Reference proteome</keyword>
<gene>
    <name evidence="3" type="ORF">ABT211_37955</name>
</gene>
<keyword evidence="2" id="KW-0812">Transmembrane</keyword>
<keyword evidence="2" id="KW-1133">Transmembrane helix</keyword>
<evidence type="ECO:0000313" key="3">
    <source>
        <dbReference type="EMBL" id="MER6273009.1"/>
    </source>
</evidence>
<evidence type="ECO:0000256" key="1">
    <source>
        <dbReference type="SAM" id="MobiDB-lite"/>
    </source>
</evidence>
<proteinExistence type="predicted"/>
<evidence type="ECO:0000313" key="4">
    <source>
        <dbReference type="Proteomes" id="UP001490365"/>
    </source>
</evidence>
<keyword evidence="2" id="KW-0472">Membrane</keyword>
<organism evidence="3 4">
    <name type="scientific">Streptomyces sp. 900105755</name>
    <dbReference type="NCBI Taxonomy" id="3154389"/>
    <lineage>
        <taxon>Bacteria</taxon>
        <taxon>Bacillati</taxon>
        <taxon>Actinomycetota</taxon>
        <taxon>Actinomycetes</taxon>
        <taxon>Kitasatosporales</taxon>
        <taxon>Streptomycetaceae</taxon>
        <taxon>Streptomyces</taxon>
    </lineage>
</organism>
<name>A0ABV1TSK5_9ACTN</name>
<accession>A0ABV1TSK5</accession>
<feature type="compositionally biased region" description="Gly residues" evidence="1">
    <location>
        <begin position="1"/>
        <end position="12"/>
    </location>
</feature>
<dbReference type="RefSeq" id="WP_351961301.1">
    <property type="nucleotide sequence ID" value="NZ_JBEOZM010000027.1"/>
</dbReference>
<sequence length="192" mass="20168">MGDSGPGIGQGGAAEPVEERRARGQLRPGRRAAALGIGALALAGCASGAVWLFRDDLPHPLGDERACAGSEQRLPDRILVHGTPIPSDAADVHYFTRNGRAAVSFRSGLLPDYLRDAGIVPAAADLFDERHGSVGVAGEPHKLPDGLCGPALQSPVWYYHSVDGVRATVERSPLYGDALRFPARAVVTYPLG</sequence>
<feature type="region of interest" description="Disordered" evidence="1">
    <location>
        <begin position="1"/>
        <end position="26"/>
    </location>
</feature>
<dbReference type="Proteomes" id="UP001490365">
    <property type="component" value="Unassembled WGS sequence"/>
</dbReference>
<evidence type="ECO:0008006" key="5">
    <source>
        <dbReference type="Google" id="ProtNLM"/>
    </source>
</evidence>
<evidence type="ECO:0000256" key="2">
    <source>
        <dbReference type="SAM" id="Phobius"/>
    </source>
</evidence>
<dbReference type="EMBL" id="JBEOZM010000027">
    <property type="protein sequence ID" value="MER6273009.1"/>
    <property type="molecule type" value="Genomic_DNA"/>
</dbReference>
<reference evidence="3 4" key="1">
    <citation type="submission" date="2024-06" db="EMBL/GenBank/DDBJ databases">
        <title>The Natural Products Discovery Center: Release of the First 8490 Sequenced Strains for Exploring Actinobacteria Biosynthetic Diversity.</title>
        <authorList>
            <person name="Kalkreuter E."/>
            <person name="Kautsar S.A."/>
            <person name="Yang D."/>
            <person name="Bader C.D."/>
            <person name="Teijaro C.N."/>
            <person name="Fluegel L."/>
            <person name="Davis C.M."/>
            <person name="Simpson J.R."/>
            <person name="Lauterbach L."/>
            <person name="Steele A.D."/>
            <person name="Gui C."/>
            <person name="Meng S."/>
            <person name="Li G."/>
            <person name="Viehrig K."/>
            <person name="Ye F."/>
            <person name="Su P."/>
            <person name="Kiefer A.F."/>
            <person name="Nichols A."/>
            <person name="Cepeda A.J."/>
            <person name="Yan W."/>
            <person name="Fan B."/>
            <person name="Jiang Y."/>
            <person name="Adhikari A."/>
            <person name="Zheng C.-J."/>
            <person name="Schuster L."/>
            <person name="Cowan T.M."/>
            <person name="Smanski M.J."/>
            <person name="Chevrette M.G."/>
            <person name="De Carvalho L.P.S."/>
            <person name="Shen B."/>
        </authorList>
    </citation>
    <scope>NUCLEOTIDE SEQUENCE [LARGE SCALE GENOMIC DNA]</scope>
    <source>
        <strain evidence="3 4">NPDC001694</strain>
    </source>
</reference>
<protein>
    <recommendedName>
        <fullName evidence="5">Lipoprotein</fullName>
    </recommendedName>
</protein>